<comment type="caution">
    <text evidence="2">The sequence shown here is derived from an EMBL/GenBank/DDBJ whole genome shotgun (WGS) entry which is preliminary data.</text>
</comment>
<organism evidence="2 3">
    <name type="scientific">Providencia alcalifaciens</name>
    <dbReference type="NCBI Taxonomy" id="126385"/>
    <lineage>
        <taxon>Bacteria</taxon>
        <taxon>Pseudomonadati</taxon>
        <taxon>Pseudomonadota</taxon>
        <taxon>Gammaproteobacteria</taxon>
        <taxon>Enterobacterales</taxon>
        <taxon>Morganellaceae</taxon>
        <taxon>Providencia</taxon>
    </lineage>
</organism>
<sequence>MKKIFAALMKLLNFFNPIIIAVGAVSALISALFWYLSAHFSTQENISSIENEWAAIFAIISAVCIYASLMVSQYRTSGNRSSAAIEHIHNELKLVNDKFNYVYSYLESNQKLDKEELQKLSNLLKIKEKQ</sequence>
<dbReference type="Proteomes" id="UP000449944">
    <property type="component" value="Unassembled WGS sequence"/>
</dbReference>
<feature type="transmembrane region" description="Helical" evidence="1">
    <location>
        <begin position="53"/>
        <end position="71"/>
    </location>
</feature>
<gene>
    <name evidence="2" type="ORF">GKR67_10020</name>
</gene>
<protein>
    <recommendedName>
        <fullName evidence="4">SLATT domain-containing protein</fullName>
    </recommendedName>
</protein>
<reference evidence="2 3" key="1">
    <citation type="submission" date="2019-10" db="EMBL/GenBank/DDBJ databases">
        <title>Comparative genomic analysis of Providencia.</title>
        <authorList>
            <person name="Yuan C."/>
            <person name="Wei Y."/>
            <person name="Yin Z."/>
        </authorList>
    </citation>
    <scope>NUCLEOTIDE SEQUENCE [LARGE SCALE GENOMIC DNA]</scope>
    <source>
        <strain evidence="3">wls1934</strain>
    </source>
</reference>
<feature type="transmembrane region" description="Helical" evidence="1">
    <location>
        <begin position="12"/>
        <end position="33"/>
    </location>
</feature>
<dbReference type="AlphaFoldDB" id="A0AAW9VBE8"/>
<evidence type="ECO:0008006" key="4">
    <source>
        <dbReference type="Google" id="ProtNLM"/>
    </source>
</evidence>
<proteinExistence type="predicted"/>
<keyword evidence="1" id="KW-1133">Transmembrane helix</keyword>
<name>A0AAW9VBE8_9GAMM</name>
<evidence type="ECO:0000313" key="3">
    <source>
        <dbReference type="Proteomes" id="UP000449944"/>
    </source>
</evidence>
<keyword evidence="1" id="KW-0472">Membrane</keyword>
<evidence type="ECO:0000313" key="2">
    <source>
        <dbReference type="EMBL" id="MTC34950.1"/>
    </source>
</evidence>
<keyword evidence="1" id="KW-0812">Transmembrane</keyword>
<evidence type="ECO:0000256" key="1">
    <source>
        <dbReference type="SAM" id="Phobius"/>
    </source>
</evidence>
<dbReference type="EMBL" id="WLUB01000031">
    <property type="protein sequence ID" value="MTC34950.1"/>
    <property type="molecule type" value="Genomic_DNA"/>
</dbReference>
<accession>A0AAW9VBE8</accession>